<dbReference type="Gene3D" id="3.40.140.10">
    <property type="entry name" value="Cytidine Deaminase, domain 2"/>
    <property type="match status" value="1"/>
</dbReference>
<evidence type="ECO:0000256" key="2">
    <source>
        <dbReference type="ARBA" id="ARBA00022723"/>
    </source>
</evidence>
<proteinExistence type="inferred from homology"/>
<dbReference type="InterPro" id="IPR037518">
    <property type="entry name" value="MPN"/>
</dbReference>
<dbReference type="AlphaFoldDB" id="A0A3Q3J7S1"/>
<evidence type="ECO:0000256" key="7">
    <source>
        <dbReference type="ARBA" id="ARBA00074368"/>
    </source>
</evidence>
<dbReference type="Proteomes" id="UP000261600">
    <property type="component" value="Unplaced"/>
</dbReference>
<feature type="region of interest" description="Disordered" evidence="9">
    <location>
        <begin position="1"/>
        <end position="34"/>
    </location>
</feature>
<keyword evidence="4" id="KW-0862">Zinc</keyword>
<organism evidence="11 12">
    <name type="scientific">Monopterus albus</name>
    <name type="common">Swamp eel</name>
    <dbReference type="NCBI Taxonomy" id="43700"/>
    <lineage>
        <taxon>Eukaryota</taxon>
        <taxon>Metazoa</taxon>
        <taxon>Chordata</taxon>
        <taxon>Craniata</taxon>
        <taxon>Vertebrata</taxon>
        <taxon>Euteleostomi</taxon>
        <taxon>Actinopterygii</taxon>
        <taxon>Neopterygii</taxon>
        <taxon>Teleostei</taxon>
        <taxon>Neoteleostei</taxon>
        <taxon>Acanthomorphata</taxon>
        <taxon>Anabantaria</taxon>
        <taxon>Synbranchiformes</taxon>
        <taxon>Synbranchidae</taxon>
        <taxon>Monopterus</taxon>
    </lineage>
</organism>
<evidence type="ECO:0000256" key="4">
    <source>
        <dbReference type="ARBA" id="ARBA00022833"/>
    </source>
</evidence>
<dbReference type="GO" id="GO:0008237">
    <property type="term" value="F:metallopeptidase activity"/>
    <property type="evidence" value="ECO:0007669"/>
    <property type="project" value="UniProtKB-KW"/>
</dbReference>
<dbReference type="CDD" id="cd08067">
    <property type="entry name" value="MPN_2A_DUB"/>
    <property type="match status" value="1"/>
</dbReference>
<dbReference type="Ensembl" id="ENSMALT00000015015.1">
    <property type="protein sequence ID" value="ENSMALP00000014708.1"/>
    <property type="gene ID" value="ENSMALG00000010255.1"/>
</dbReference>
<comment type="function">
    <text evidence="8">Probable protease. Acts as a sensor of N(6)-methyladenosine methylation on DNA (m6A): recognizes and binds m6A DNA, leading to its degradation. Binds only double strand DNA (dsDNA) in a sequence-independent manner.</text>
</comment>
<name>A0A3Q3J7S1_MONAL</name>
<dbReference type="GO" id="GO:0006508">
    <property type="term" value="P:proteolysis"/>
    <property type="evidence" value="ECO:0007669"/>
    <property type="project" value="UniProtKB-KW"/>
</dbReference>
<dbReference type="PANTHER" id="PTHR10410">
    <property type="entry name" value="EUKARYOTIC TRANSLATION INITIATION FACTOR 3 -RELATED"/>
    <property type="match status" value="1"/>
</dbReference>
<evidence type="ECO:0000256" key="6">
    <source>
        <dbReference type="ARBA" id="ARBA00061577"/>
    </source>
</evidence>
<feature type="compositionally biased region" description="Acidic residues" evidence="9">
    <location>
        <begin position="147"/>
        <end position="157"/>
    </location>
</feature>
<comment type="similarity">
    <text evidence="6">Belongs to the peptidase M67 family.</text>
</comment>
<accession>A0A3Q3J7S1</accession>
<dbReference type="Pfam" id="PF18755">
    <property type="entry name" value="RAMA"/>
    <property type="match status" value="1"/>
</dbReference>
<dbReference type="Ensembl" id="ENSMALT00000014979.1">
    <property type="protein sequence ID" value="ENSMALP00000014672.1"/>
    <property type="gene ID" value="ENSMALG00000010255.1"/>
</dbReference>
<evidence type="ECO:0000256" key="3">
    <source>
        <dbReference type="ARBA" id="ARBA00022801"/>
    </source>
</evidence>
<feature type="region of interest" description="Disordered" evidence="9">
    <location>
        <begin position="144"/>
        <end position="174"/>
    </location>
</feature>
<evidence type="ECO:0000256" key="9">
    <source>
        <dbReference type="SAM" id="MobiDB-lite"/>
    </source>
</evidence>
<dbReference type="STRING" id="43700.ENSMALP00000014649"/>
<feature type="domain" description="MPN" evidence="10">
    <location>
        <begin position="225"/>
        <end position="360"/>
    </location>
</feature>
<keyword evidence="3" id="KW-0378">Hydrolase</keyword>
<dbReference type="GO" id="GO:0046872">
    <property type="term" value="F:metal ion binding"/>
    <property type="evidence" value="ECO:0007669"/>
    <property type="project" value="UniProtKB-KW"/>
</dbReference>
<keyword evidence="1" id="KW-0645">Protease</keyword>
<protein>
    <recommendedName>
        <fullName evidence="7 10">MPN domain-containing protein</fullName>
    </recommendedName>
</protein>
<keyword evidence="2" id="KW-0479">Metal-binding</keyword>
<keyword evidence="5" id="KW-0482">Metalloprotease</keyword>
<dbReference type="InterPro" id="IPR000555">
    <property type="entry name" value="JAMM/MPN+_dom"/>
</dbReference>
<evidence type="ECO:0000256" key="8">
    <source>
        <dbReference type="ARBA" id="ARBA00093358"/>
    </source>
</evidence>
<evidence type="ECO:0000313" key="11">
    <source>
        <dbReference type="Ensembl" id="ENSMALP00000014649.1"/>
    </source>
</evidence>
<dbReference type="Pfam" id="PF01398">
    <property type="entry name" value="JAB"/>
    <property type="match status" value="1"/>
</dbReference>
<evidence type="ECO:0000313" key="12">
    <source>
        <dbReference type="Proteomes" id="UP000261600"/>
    </source>
</evidence>
<dbReference type="PROSITE" id="PS50249">
    <property type="entry name" value="MPN"/>
    <property type="match status" value="1"/>
</dbReference>
<evidence type="ECO:0000256" key="5">
    <source>
        <dbReference type="ARBA" id="ARBA00023049"/>
    </source>
</evidence>
<keyword evidence="12" id="KW-1185">Reference proteome</keyword>
<reference evidence="11" key="1">
    <citation type="submission" date="2025-05" db="UniProtKB">
        <authorList>
            <consortium name="Ensembl"/>
        </authorList>
    </citation>
    <scope>IDENTIFICATION</scope>
</reference>
<sequence>MDSEPPSSPQVVEDGGEEDEEELSGGEEADLRSSCGRGSLLTRRGITLRVLLKDGLVEPGDGVLAIHYLGKNFIGDLLNDGKIRWVETGQIFNSPSAWATHCKRLVNPAKKSGCGWASVRYRGQKLVQYKTTWLHKYQPSADMSLVSEEDEDEDEEEGKTAVQADEKNKNTKPGVHDVMVSRRTDRERIPVRYSTLGTRDAARDPHTLVELSAFSAINRFQPFNVAVSSNVLLLMDFHCHLTTSEVVGYLGGRWDTNTQLLTVLRAFPCRTRLADRDSAPVVEEEICQNLFLRGLSLVGWYHSHPRGPALPSLQDIDSQMDHQLRLQGSNNGFQPCLGIICGPYYHGNQGVASTITPFWVVPPPEQRPNDYGIPVAVEVTYVQDNFLTSDVLNEMMLLVDYYRAAPDLVQFNQYWCPDMTMMDKIKVRGWQDVVQPPAGDTDLMCSSSSSGFSELPCSQRPGLLSNLRARLQSIEQDALSGSALHVHMWSASILSPNISKISCAELTGLV</sequence>
<dbReference type="InterPro" id="IPR050242">
    <property type="entry name" value="JAMM_MPN+_peptidase_M67A"/>
</dbReference>
<feature type="compositionally biased region" description="Acidic residues" evidence="9">
    <location>
        <begin position="14"/>
        <end position="28"/>
    </location>
</feature>
<dbReference type="InterPro" id="IPR040843">
    <property type="entry name" value="RAMA"/>
</dbReference>
<dbReference type="FunFam" id="3.40.140.10:FF:000053">
    <property type="entry name" value="MPN domain-containing protein CG4751"/>
    <property type="match status" value="1"/>
</dbReference>
<dbReference type="SUPFAM" id="SSF102712">
    <property type="entry name" value="JAB1/MPN domain"/>
    <property type="match status" value="1"/>
</dbReference>
<evidence type="ECO:0000259" key="10">
    <source>
        <dbReference type="PROSITE" id="PS50249"/>
    </source>
</evidence>
<dbReference type="Ensembl" id="ENSMALT00000014956.1">
    <property type="protein sequence ID" value="ENSMALP00000014649.1"/>
    <property type="gene ID" value="ENSMALG00000010255.1"/>
</dbReference>
<evidence type="ECO:0000256" key="1">
    <source>
        <dbReference type="ARBA" id="ARBA00022670"/>
    </source>
</evidence>